<reference evidence="1 2" key="1">
    <citation type="journal article" date="2019" name="Int. J. Syst. Evol. Microbiol.">
        <title>The Global Catalogue of Microorganisms (GCM) 10K type strain sequencing project: providing services to taxonomists for standard genome sequencing and annotation.</title>
        <authorList>
            <consortium name="The Broad Institute Genomics Platform"/>
            <consortium name="The Broad Institute Genome Sequencing Center for Infectious Disease"/>
            <person name="Wu L."/>
            <person name="Ma J."/>
        </authorList>
    </citation>
    <scope>NUCLEOTIDE SEQUENCE [LARGE SCALE GENOMIC DNA]</scope>
    <source>
        <strain evidence="1 2">JCM 12774</strain>
    </source>
</reference>
<organism evidence="1 2">
    <name type="scientific">Paenibacillus motobuensis</name>
    <dbReference type="NCBI Taxonomy" id="295324"/>
    <lineage>
        <taxon>Bacteria</taxon>
        <taxon>Bacillati</taxon>
        <taxon>Bacillota</taxon>
        <taxon>Bacilli</taxon>
        <taxon>Bacillales</taxon>
        <taxon>Paenibacillaceae</taxon>
        <taxon>Paenibacillus</taxon>
    </lineage>
</organism>
<proteinExistence type="predicted"/>
<protein>
    <submittedName>
        <fullName evidence="1">Uncharacterized protein</fullName>
    </submittedName>
</protein>
<sequence>MLEANHNVADVPVAMGLVGQISYGVFGRQPRKRYKTFYETSGMSYRLLSYRTPLVPRMKPPVPSAAMSAKSPSP</sequence>
<dbReference type="EMBL" id="BAAACX010000009">
    <property type="protein sequence ID" value="GAA0392126.1"/>
    <property type="molecule type" value="Genomic_DNA"/>
</dbReference>
<evidence type="ECO:0000313" key="1">
    <source>
        <dbReference type="EMBL" id="GAA0392126.1"/>
    </source>
</evidence>
<keyword evidence="2" id="KW-1185">Reference proteome</keyword>
<evidence type="ECO:0000313" key="2">
    <source>
        <dbReference type="Proteomes" id="UP001500340"/>
    </source>
</evidence>
<accession>A0ABN0YDN8</accession>
<gene>
    <name evidence="1" type="ORF">GCM10008933_23750</name>
</gene>
<dbReference type="RefSeq" id="WP_343861251.1">
    <property type="nucleotide sequence ID" value="NZ_BAAACX010000009.1"/>
</dbReference>
<dbReference type="Proteomes" id="UP001500340">
    <property type="component" value="Unassembled WGS sequence"/>
</dbReference>
<name>A0ABN0YDN8_9BACL</name>
<comment type="caution">
    <text evidence="1">The sequence shown here is derived from an EMBL/GenBank/DDBJ whole genome shotgun (WGS) entry which is preliminary data.</text>
</comment>